<dbReference type="RefSeq" id="XP_024721229.1">
    <property type="nucleotide sequence ID" value="XM_024865070.1"/>
</dbReference>
<evidence type="ECO:0000313" key="2">
    <source>
        <dbReference type="Proteomes" id="UP000241818"/>
    </source>
</evidence>
<dbReference type="STRING" id="857342.A0A2T3B2V0"/>
<proteinExistence type="predicted"/>
<reference evidence="1 2" key="1">
    <citation type="journal article" date="2018" name="New Phytol.">
        <title>Comparative genomics and transcriptomics depict ericoid mycorrhizal fungi as versatile saprotrophs and plant mutualists.</title>
        <authorList>
            <person name="Martino E."/>
            <person name="Morin E."/>
            <person name="Grelet G.A."/>
            <person name="Kuo A."/>
            <person name="Kohler A."/>
            <person name="Daghino S."/>
            <person name="Barry K.W."/>
            <person name="Cichocki N."/>
            <person name="Clum A."/>
            <person name="Dockter R.B."/>
            <person name="Hainaut M."/>
            <person name="Kuo R.C."/>
            <person name="LaButti K."/>
            <person name="Lindahl B.D."/>
            <person name="Lindquist E.A."/>
            <person name="Lipzen A."/>
            <person name="Khouja H.R."/>
            <person name="Magnuson J."/>
            <person name="Murat C."/>
            <person name="Ohm R.A."/>
            <person name="Singer S.W."/>
            <person name="Spatafora J.W."/>
            <person name="Wang M."/>
            <person name="Veneault-Fourrey C."/>
            <person name="Henrissat B."/>
            <person name="Grigoriev I.V."/>
            <person name="Martin F.M."/>
            <person name="Perotto S."/>
        </authorList>
    </citation>
    <scope>NUCLEOTIDE SEQUENCE [LARGE SCALE GENOMIC DNA]</scope>
    <source>
        <strain evidence="1 2">ATCC 22711</strain>
    </source>
</reference>
<keyword evidence="2" id="KW-1185">Reference proteome</keyword>
<dbReference type="AlphaFoldDB" id="A0A2T3B2V0"/>
<accession>A0A2T3B2V0</accession>
<name>A0A2T3B2V0_AMORE</name>
<dbReference type="InParanoid" id="A0A2T3B2V0"/>
<protein>
    <submittedName>
        <fullName evidence="1">Uncharacterized protein</fullName>
    </submittedName>
</protein>
<dbReference type="Proteomes" id="UP000241818">
    <property type="component" value="Unassembled WGS sequence"/>
</dbReference>
<organism evidence="1 2">
    <name type="scientific">Amorphotheca resinae ATCC 22711</name>
    <dbReference type="NCBI Taxonomy" id="857342"/>
    <lineage>
        <taxon>Eukaryota</taxon>
        <taxon>Fungi</taxon>
        <taxon>Dikarya</taxon>
        <taxon>Ascomycota</taxon>
        <taxon>Pezizomycotina</taxon>
        <taxon>Leotiomycetes</taxon>
        <taxon>Helotiales</taxon>
        <taxon>Amorphothecaceae</taxon>
        <taxon>Amorphotheca</taxon>
    </lineage>
</organism>
<sequence>MASKKVEFSPAIPIPLVFDVQKRIQELHDYLDPKHPWHHPEQNVNIEALIKLYEEKKIDGIQEVWVMEGKVVTKEEADNRPRSVWVWREGLRYQYAQKHAYGHGPFGPNFHELRMFLRLMPHRGGDGTVHGIIAMNDTGSDMLSLFYSDLQHLGNIQGYDNWQGATGILCANGTINQYPTIVVEVQLVRDDNTPWSDWFPELAIVQPDSPGLPRLSGYGIRNALYLGTGPGNHSLAVASTKGGLASLL</sequence>
<evidence type="ECO:0000313" key="1">
    <source>
        <dbReference type="EMBL" id="PSS18877.1"/>
    </source>
</evidence>
<gene>
    <name evidence="1" type="ORF">M430DRAFT_244764</name>
</gene>
<dbReference type="GeneID" id="36573151"/>
<dbReference type="OrthoDB" id="4199986at2759"/>
<dbReference type="EMBL" id="KZ679011">
    <property type="protein sequence ID" value="PSS18877.1"/>
    <property type="molecule type" value="Genomic_DNA"/>
</dbReference>